<feature type="transmembrane region" description="Helical" evidence="7">
    <location>
        <begin position="484"/>
        <end position="504"/>
    </location>
</feature>
<keyword evidence="4 7" id="KW-1133">Transmembrane helix</keyword>
<organism evidence="8 9">
    <name type="scientific">Cryptosporangium arvum DSM 44712</name>
    <dbReference type="NCBI Taxonomy" id="927661"/>
    <lineage>
        <taxon>Bacteria</taxon>
        <taxon>Bacillati</taxon>
        <taxon>Actinomycetota</taxon>
        <taxon>Actinomycetes</taxon>
        <taxon>Cryptosporangiales</taxon>
        <taxon>Cryptosporangiaceae</taxon>
        <taxon>Cryptosporangium</taxon>
    </lineage>
</organism>
<name>A0A010YV20_9ACTN</name>
<dbReference type="Gene3D" id="1.20.1730.10">
    <property type="entry name" value="Sodium/glucose cotransporter"/>
    <property type="match status" value="1"/>
</dbReference>
<evidence type="ECO:0000256" key="3">
    <source>
        <dbReference type="ARBA" id="ARBA00022692"/>
    </source>
</evidence>
<feature type="transmembrane region" description="Helical" evidence="7">
    <location>
        <begin position="416"/>
        <end position="438"/>
    </location>
</feature>
<sequence length="560" mass="60043">MTTDLAATLDVNAIDYTILGIYFAIVIAIGLLARRAVATSEDFFLSGRALPAWVTGLAFVAANLGALEILGMAANGAEYGIATVHFYWIGAVPAMIFLGLVLMPFYYSTRVHSVPEYLRRRFNAPTHAFNALSFAVASVLTAGVNLYALGLIIQSLLGWPLWLAIFVSAGFVLIYITLGGLSGAIYTEVLQFFVILAGLIPLVIVGLSAVGGWDGLKDKVSENTDLGASAFSQWGGTGVGDATNPLGDWIGIVFGLGFVLSFGYWTTNFAEVQRALSAKDLSAAQRTPLIGAFPKIFIPALTIIPGLVALVLIPQLGKEGGPTYNDAIPELMAKFLPNGVLGIALTGLLAAFMAGMAANVSSFNTVFTYDLWRPYVVKDRPDRYYLQVGRIITVIGIVIGIGTAFIAAGYENIMNYVQALFSFFNAPLFATFIVGVFWKRMTAWAGFWGLVSGTAAAILAYLSLNNKLGIPEIVFIESTQSRNFWGAIAAFVVDVVVTVIVTMLTKPKPIDEVKGLVWGVPDPDNPDAADAQNVRRWWESPKVLGFTALGITAVLSIVFL</sequence>
<accession>A0A010YV20</accession>
<dbReference type="CDD" id="cd11478">
    <property type="entry name" value="SLC5sbd_u2"/>
    <property type="match status" value="1"/>
</dbReference>
<feature type="transmembrane region" description="Helical" evidence="7">
    <location>
        <begin position="13"/>
        <end position="33"/>
    </location>
</feature>
<dbReference type="EMBL" id="JFBT01000001">
    <property type="protein sequence ID" value="EXG79003.1"/>
    <property type="molecule type" value="Genomic_DNA"/>
</dbReference>
<dbReference type="AlphaFoldDB" id="A0A010YV20"/>
<evidence type="ECO:0000256" key="4">
    <source>
        <dbReference type="ARBA" id="ARBA00022989"/>
    </source>
</evidence>
<evidence type="ECO:0000256" key="6">
    <source>
        <dbReference type="RuleBase" id="RU362091"/>
    </source>
</evidence>
<feature type="transmembrane region" description="Helical" evidence="7">
    <location>
        <begin position="159"/>
        <end position="178"/>
    </location>
</feature>
<comment type="subcellular location">
    <subcellularLocation>
        <location evidence="1">Membrane</location>
        <topology evidence="1">Multi-pass membrane protein</topology>
    </subcellularLocation>
</comment>
<feature type="transmembrane region" description="Helical" evidence="7">
    <location>
        <begin position="249"/>
        <end position="267"/>
    </location>
</feature>
<keyword evidence="5 7" id="KW-0472">Membrane</keyword>
<dbReference type="RefSeq" id="WP_035847347.1">
    <property type="nucleotide sequence ID" value="NZ_KK073874.1"/>
</dbReference>
<proteinExistence type="inferred from homology"/>
<evidence type="ECO:0000256" key="5">
    <source>
        <dbReference type="ARBA" id="ARBA00023136"/>
    </source>
</evidence>
<dbReference type="Pfam" id="PF00474">
    <property type="entry name" value="SSF"/>
    <property type="match status" value="1"/>
</dbReference>
<feature type="transmembrane region" description="Helical" evidence="7">
    <location>
        <begin position="340"/>
        <end position="367"/>
    </location>
</feature>
<dbReference type="InterPro" id="IPR038377">
    <property type="entry name" value="Na/Glc_symporter_sf"/>
</dbReference>
<gene>
    <name evidence="8" type="ORF">CryarDRAFT_0017</name>
</gene>
<dbReference type="PATRIC" id="fig|927661.3.peg.16"/>
<evidence type="ECO:0000256" key="7">
    <source>
        <dbReference type="SAM" id="Phobius"/>
    </source>
</evidence>
<dbReference type="GO" id="GO:0005412">
    <property type="term" value="F:D-glucose:sodium symporter activity"/>
    <property type="evidence" value="ECO:0007669"/>
    <property type="project" value="TreeGrafter"/>
</dbReference>
<feature type="transmembrane region" description="Helical" evidence="7">
    <location>
        <begin position="53"/>
        <end position="74"/>
    </location>
</feature>
<dbReference type="Proteomes" id="UP000021053">
    <property type="component" value="Unassembled WGS sequence"/>
</dbReference>
<evidence type="ECO:0000256" key="1">
    <source>
        <dbReference type="ARBA" id="ARBA00004141"/>
    </source>
</evidence>
<dbReference type="PANTHER" id="PTHR11819:SF195">
    <property type="entry name" value="SODIUM_GLUCOSE COTRANSPORTER 4"/>
    <property type="match status" value="1"/>
</dbReference>
<feature type="transmembrane region" description="Helical" evidence="7">
    <location>
        <begin position="128"/>
        <end position="153"/>
    </location>
</feature>
<dbReference type="NCBIfam" id="TIGR00813">
    <property type="entry name" value="sss"/>
    <property type="match status" value="1"/>
</dbReference>
<dbReference type="HOGENOM" id="CLU_018808_9_3_11"/>
<feature type="transmembrane region" description="Helical" evidence="7">
    <location>
        <begin position="86"/>
        <end position="107"/>
    </location>
</feature>
<feature type="transmembrane region" description="Helical" evidence="7">
    <location>
        <begin position="445"/>
        <end position="464"/>
    </location>
</feature>
<evidence type="ECO:0000313" key="9">
    <source>
        <dbReference type="Proteomes" id="UP000021053"/>
    </source>
</evidence>
<feature type="transmembrane region" description="Helical" evidence="7">
    <location>
        <begin position="543"/>
        <end position="559"/>
    </location>
</feature>
<keyword evidence="3 7" id="KW-0812">Transmembrane</keyword>
<dbReference type="InterPro" id="IPR001734">
    <property type="entry name" value="Na/solute_symporter"/>
</dbReference>
<evidence type="ECO:0000313" key="8">
    <source>
        <dbReference type="EMBL" id="EXG79003.1"/>
    </source>
</evidence>
<dbReference type="PROSITE" id="PS50283">
    <property type="entry name" value="NA_SOLUT_SYMP_3"/>
    <property type="match status" value="1"/>
</dbReference>
<feature type="transmembrane region" description="Helical" evidence="7">
    <location>
        <begin position="388"/>
        <end position="410"/>
    </location>
</feature>
<comment type="caution">
    <text evidence="8">The sequence shown here is derived from an EMBL/GenBank/DDBJ whole genome shotgun (WGS) entry which is preliminary data.</text>
</comment>
<protein>
    <submittedName>
        <fullName evidence="8">SSS sodium solute transporter</fullName>
    </submittedName>
</protein>
<feature type="transmembrane region" description="Helical" evidence="7">
    <location>
        <begin position="190"/>
        <end position="213"/>
    </location>
</feature>
<dbReference type="OrthoDB" id="9814523at2"/>
<evidence type="ECO:0000256" key="2">
    <source>
        <dbReference type="ARBA" id="ARBA00006434"/>
    </source>
</evidence>
<comment type="similarity">
    <text evidence="2 6">Belongs to the sodium:solute symporter (SSF) (TC 2.A.21) family.</text>
</comment>
<dbReference type="GO" id="GO:0005886">
    <property type="term" value="C:plasma membrane"/>
    <property type="evidence" value="ECO:0007669"/>
    <property type="project" value="TreeGrafter"/>
</dbReference>
<feature type="transmembrane region" description="Helical" evidence="7">
    <location>
        <begin position="288"/>
        <end position="313"/>
    </location>
</feature>
<reference evidence="8 9" key="1">
    <citation type="submission" date="2013-07" db="EMBL/GenBank/DDBJ databases">
        <authorList>
            <consortium name="DOE Joint Genome Institute"/>
            <person name="Eisen J."/>
            <person name="Huntemann M."/>
            <person name="Han J."/>
            <person name="Chen A."/>
            <person name="Kyrpides N."/>
            <person name="Mavromatis K."/>
            <person name="Markowitz V."/>
            <person name="Palaniappan K."/>
            <person name="Ivanova N."/>
            <person name="Schaumberg A."/>
            <person name="Pati A."/>
            <person name="Liolios K."/>
            <person name="Nordberg H.P."/>
            <person name="Cantor M.N."/>
            <person name="Hua S.X."/>
            <person name="Woyke T."/>
        </authorList>
    </citation>
    <scope>NUCLEOTIDE SEQUENCE [LARGE SCALE GENOMIC DNA]</scope>
    <source>
        <strain evidence="8 9">DSM 44712</strain>
    </source>
</reference>
<dbReference type="PANTHER" id="PTHR11819">
    <property type="entry name" value="SOLUTE CARRIER FAMILY 5"/>
    <property type="match status" value="1"/>
</dbReference>
<keyword evidence="9" id="KW-1185">Reference proteome</keyword>